<evidence type="ECO:0008006" key="6">
    <source>
        <dbReference type="Google" id="ProtNLM"/>
    </source>
</evidence>
<dbReference type="SUPFAM" id="SSF47113">
    <property type="entry name" value="Histone-fold"/>
    <property type="match status" value="1"/>
</dbReference>
<evidence type="ECO:0000256" key="1">
    <source>
        <dbReference type="ARBA" id="ARBA00004123"/>
    </source>
</evidence>
<evidence type="ECO:0000256" key="2">
    <source>
        <dbReference type="ARBA" id="ARBA00023242"/>
    </source>
</evidence>
<comment type="subcellular location">
    <subcellularLocation>
        <location evidence="1">Nucleus</location>
    </subcellularLocation>
</comment>
<feature type="region of interest" description="Disordered" evidence="3">
    <location>
        <begin position="115"/>
        <end position="195"/>
    </location>
</feature>
<dbReference type="GeneID" id="13886232"/>
<dbReference type="Proteomes" id="UP000005220">
    <property type="component" value="Chromosome 1"/>
</dbReference>
<dbReference type="GO" id="GO:0006261">
    <property type="term" value="P:DNA-templated DNA replication"/>
    <property type="evidence" value="ECO:0007669"/>
    <property type="project" value="TreeGrafter"/>
</dbReference>
<evidence type="ECO:0000313" key="4">
    <source>
        <dbReference type="EMBL" id="CCF55804.1"/>
    </source>
</evidence>
<proteinExistence type="predicted"/>
<dbReference type="Gene3D" id="1.10.20.10">
    <property type="entry name" value="Histone, subunit A"/>
    <property type="match status" value="1"/>
</dbReference>
<dbReference type="eggNOG" id="KOG1658">
    <property type="taxonomic scope" value="Eukaryota"/>
</dbReference>
<dbReference type="RefSeq" id="XP_003954939.1">
    <property type="nucleotide sequence ID" value="XM_003954890.1"/>
</dbReference>
<dbReference type="GO" id="GO:0008623">
    <property type="term" value="C:CHRAC"/>
    <property type="evidence" value="ECO:0007669"/>
    <property type="project" value="TreeGrafter"/>
</dbReference>
<feature type="compositionally biased region" description="Polar residues" evidence="3">
    <location>
        <begin position="136"/>
        <end position="149"/>
    </location>
</feature>
<organism evidence="4 5">
    <name type="scientific">Kazachstania africana (strain ATCC 22294 / BCRC 22015 / CBS 2517 / CECT 1963 / NBRC 1671 / NRRL Y-8276)</name>
    <name type="common">Yeast</name>
    <name type="synonym">Kluyveromyces africanus</name>
    <dbReference type="NCBI Taxonomy" id="1071382"/>
    <lineage>
        <taxon>Eukaryota</taxon>
        <taxon>Fungi</taxon>
        <taxon>Dikarya</taxon>
        <taxon>Ascomycota</taxon>
        <taxon>Saccharomycotina</taxon>
        <taxon>Saccharomycetes</taxon>
        <taxon>Saccharomycetales</taxon>
        <taxon>Saccharomycetaceae</taxon>
        <taxon>Kazachstania</taxon>
    </lineage>
</organism>
<protein>
    <recommendedName>
        <fullName evidence="6">Transcription factor CBF/NF-Y/archaeal histone domain-containing protein</fullName>
    </recommendedName>
</protein>
<feature type="compositionally biased region" description="Polar residues" evidence="3">
    <location>
        <begin position="115"/>
        <end position="129"/>
    </location>
</feature>
<feature type="region of interest" description="Disordered" evidence="3">
    <location>
        <begin position="208"/>
        <end position="250"/>
    </location>
</feature>
<evidence type="ECO:0000256" key="3">
    <source>
        <dbReference type="SAM" id="MobiDB-lite"/>
    </source>
</evidence>
<accession>H2AN54</accession>
<dbReference type="HOGENOM" id="CLU_086758_0_0_1"/>
<dbReference type="InParanoid" id="H2AN54"/>
<feature type="compositionally biased region" description="Acidic residues" evidence="3">
    <location>
        <begin position="154"/>
        <end position="195"/>
    </location>
</feature>
<keyword evidence="5" id="KW-1185">Reference proteome</keyword>
<evidence type="ECO:0000313" key="5">
    <source>
        <dbReference type="Proteomes" id="UP000005220"/>
    </source>
</evidence>
<name>H2AN54_KAZAF</name>
<dbReference type="KEGG" id="kaf:KAFR_0A03690"/>
<reference evidence="4 5" key="1">
    <citation type="journal article" date="2011" name="Proc. Natl. Acad. Sci. U.S.A.">
        <title>Evolutionary erosion of yeast sex chromosomes by mating-type switching accidents.</title>
        <authorList>
            <person name="Gordon J.L."/>
            <person name="Armisen D."/>
            <person name="Proux-Wera E."/>
            <person name="Oheigeartaigh S.S."/>
            <person name="Byrne K.P."/>
            <person name="Wolfe K.H."/>
        </authorList>
    </citation>
    <scope>NUCLEOTIDE SEQUENCE [LARGE SCALE GENOMIC DNA]</scope>
    <source>
        <strain evidence="5">ATCC 22294 / BCRC 22015 / CBS 2517 / CECT 1963 / NBRC 1671 / NRRL Y-8276</strain>
    </source>
</reference>
<dbReference type="AlphaFoldDB" id="H2AN54"/>
<dbReference type="PANTHER" id="PTHR10252">
    <property type="entry name" value="HISTONE-LIKE TRANSCRIPTION FACTOR CCAAT-RELATED"/>
    <property type="match status" value="1"/>
</dbReference>
<dbReference type="GO" id="GO:0046982">
    <property type="term" value="F:protein heterodimerization activity"/>
    <property type="evidence" value="ECO:0007669"/>
    <property type="project" value="InterPro"/>
</dbReference>
<dbReference type="InterPro" id="IPR050568">
    <property type="entry name" value="Transcr_DNA_Rep_Reg"/>
</dbReference>
<dbReference type="OrthoDB" id="636685at2759"/>
<sequence>MTNDVDRQTTVEQVDINEIIKQNTPRLPISKVKRIARMDPEYLMTANSAITATAFATELFIQALTEDAIMMNHFSSNGKNKQPRLSYNDLVSSATKKETFQFLEDVIPKIKKVSTTTNKKPVNQNTTNSDSRKLNKNQPTLPFMNNPNRATEEGKDEDVDMNSEQNESLEQEEQGNDGDENDDEYDDDEEGEELNLEVQEQLQEIERMNRVEDLNDDAQVPDNRSSLKLHRNMEENGDNLPSGDSDDFSE</sequence>
<dbReference type="EMBL" id="HE650821">
    <property type="protein sequence ID" value="CCF55804.1"/>
    <property type="molecule type" value="Genomic_DNA"/>
</dbReference>
<dbReference type="CDD" id="cd22929">
    <property type="entry name" value="HFD_POLE4-like"/>
    <property type="match status" value="1"/>
</dbReference>
<dbReference type="InterPro" id="IPR009072">
    <property type="entry name" value="Histone-fold"/>
</dbReference>
<dbReference type="PANTHER" id="PTHR10252:SF54">
    <property type="entry name" value="CHROMATIN ACCESSIBILITY COMPLEX PROTEIN 1"/>
    <property type="match status" value="1"/>
</dbReference>
<dbReference type="STRING" id="1071382.H2AN54"/>
<keyword evidence="2" id="KW-0539">Nucleus</keyword>
<gene>
    <name evidence="4" type="primary">KAFR0A03690</name>
    <name evidence="4" type="ORF">KAFR_0A03690</name>
</gene>